<dbReference type="SUPFAM" id="SSF53187">
    <property type="entry name" value="Zn-dependent exopeptidases"/>
    <property type="match status" value="1"/>
</dbReference>
<dbReference type="Gene3D" id="3.40.630.10">
    <property type="entry name" value="Zn peptidases"/>
    <property type="match status" value="2"/>
</dbReference>
<dbReference type="PANTHER" id="PTHR32494:SF19">
    <property type="entry name" value="ALLANTOATE DEIMINASE-RELATED"/>
    <property type="match status" value="1"/>
</dbReference>
<dbReference type="GO" id="GO:0016813">
    <property type="term" value="F:hydrolase activity, acting on carbon-nitrogen (but not peptide) bonds, in linear amidines"/>
    <property type="evidence" value="ECO:0007669"/>
    <property type="project" value="InterPro"/>
</dbReference>
<feature type="binding site" evidence="8">
    <location>
        <position position="345"/>
    </location>
    <ligand>
        <name>allantoate</name>
        <dbReference type="ChEBI" id="CHEBI:17536"/>
    </ligand>
</feature>
<keyword evidence="12" id="KW-1185">Reference proteome</keyword>
<sequence>MVGGARAVARCDALGVAPYSDMAGGLYRGYLTPAYVAAQDALAGWMAEAGMAVRRDPAANLIGRYEGEDAQAPALLIGSHLDSVRDGGRYDGPLGIMLGVEAVAALNAAGRRMRFPIEVIAFGDEEGSRFPAAMLTSRAVAGTLDAAALEMADGEGVTLENALATLPPFVLSEVEGRAANATSGARASTSLSTNGEESTARHLRHPSESGGLPGEGAPEPRETPASAGVTDFAKARILAALAYLETHIEQGPVLEAEGRAVGTVTGIAAQLRFQASVIGIAGHAGTASMPLRRDALAGAAEMLLAIETIARRDVSDLVATVGKIAALPGAANVIPGEVRFTIDIRSGDVARRDRAAEDILDAIAAIADARGLDFDVEHIHDLPASPCDPALMDLLDAATAAAGQPIRRLVSGAGHDAMVMAALCPTAMLFVRCKGGISHNPAEHVDPADAEIALQVMLGFIDRLGDAS</sequence>
<evidence type="ECO:0000313" key="12">
    <source>
        <dbReference type="Proteomes" id="UP000094256"/>
    </source>
</evidence>
<dbReference type="KEGG" id="span:AWL63_07755"/>
<proteinExistence type="inferred from homology"/>
<feature type="region of interest" description="Disordered" evidence="9">
    <location>
        <begin position="181"/>
        <end position="227"/>
    </location>
</feature>
<protein>
    <submittedName>
        <fullName evidence="11">Zn-dependent hydrolase</fullName>
    </submittedName>
</protein>
<dbReference type="InterPro" id="IPR011650">
    <property type="entry name" value="Peptidase_M20_dimer"/>
</dbReference>
<comment type="similarity">
    <text evidence="2">Belongs to the peptidase M20 family.</text>
</comment>
<dbReference type="NCBIfam" id="TIGR01879">
    <property type="entry name" value="hydantase"/>
    <property type="match status" value="1"/>
</dbReference>
<feature type="binding site" evidence="8">
    <location>
        <position position="272"/>
    </location>
    <ligand>
        <name>allantoate</name>
        <dbReference type="ChEBI" id="CHEBI:17536"/>
    </ligand>
</feature>
<dbReference type="Pfam" id="PF01546">
    <property type="entry name" value="Peptidase_M20"/>
    <property type="match status" value="1"/>
</dbReference>
<comment type="subunit">
    <text evidence="3">Homodimer.</text>
</comment>
<feature type="binding site" evidence="7">
    <location>
        <position position="126"/>
    </location>
    <ligand>
        <name>Zn(2+)</name>
        <dbReference type="ChEBI" id="CHEBI:29105"/>
        <label>2</label>
    </ligand>
</feature>
<evidence type="ECO:0000256" key="4">
    <source>
        <dbReference type="ARBA" id="ARBA00022723"/>
    </source>
</evidence>
<evidence type="ECO:0000256" key="5">
    <source>
        <dbReference type="ARBA" id="ARBA00022801"/>
    </source>
</evidence>
<feature type="binding site" evidence="8">
    <location>
        <position position="332"/>
    </location>
    <ligand>
        <name>allantoate</name>
        <dbReference type="ChEBI" id="CHEBI:17536"/>
    </ligand>
</feature>
<dbReference type="InterPro" id="IPR010158">
    <property type="entry name" value="Amidase_Cbmase"/>
</dbReference>
<name>A0A1B3Z8Y0_9SPHN</name>
<feature type="binding site" evidence="7">
    <location>
        <position position="91"/>
    </location>
    <ligand>
        <name>Zn(2+)</name>
        <dbReference type="ChEBI" id="CHEBI:29105"/>
        <label>1</label>
    </ligand>
</feature>
<keyword evidence="6" id="KW-0464">Manganese</keyword>
<feature type="binding site" evidence="7">
    <location>
        <position position="80"/>
    </location>
    <ligand>
        <name>Zn(2+)</name>
        <dbReference type="ChEBI" id="CHEBI:29105"/>
        <label>1</label>
    </ligand>
</feature>
<evidence type="ECO:0000256" key="8">
    <source>
        <dbReference type="PIRSR" id="PIRSR001235-2"/>
    </source>
</evidence>
<dbReference type="Proteomes" id="UP000094256">
    <property type="component" value="Chromosome"/>
</dbReference>
<evidence type="ECO:0000313" key="11">
    <source>
        <dbReference type="EMBL" id="AOH83874.1"/>
    </source>
</evidence>
<feature type="binding site" evidence="7">
    <location>
        <position position="91"/>
    </location>
    <ligand>
        <name>Zn(2+)</name>
        <dbReference type="ChEBI" id="CHEBI:29105"/>
        <label>2</label>
    </ligand>
</feature>
<keyword evidence="5 11" id="KW-0378">Hydrolase</keyword>
<gene>
    <name evidence="11" type="ORF">AWL63_07755</name>
</gene>
<organism evidence="11 12">
    <name type="scientific">Sphingomonas panacis</name>
    <dbReference type="NCBI Taxonomy" id="1560345"/>
    <lineage>
        <taxon>Bacteria</taxon>
        <taxon>Pseudomonadati</taxon>
        <taxon>Pseudomonadota</taxon>
        <taxon>Alphaproteobacteria</taxon>
        <taxon>Sphingomonadales</taxon>
        <taxon>Sphingomonadaceae</taxon>
        <taxon>Sphingomonas</taxon>
    </lineage>
</organism>
<dbReference type="OrthoDB" id="9808195at2"/>
<evidence type="ECO:0000256" key="2">
    <source>
        <dbReference type="ARBA" id="ARBA00006153"/>
    </source>
</evidence>
<dbReference type="PIRSF" id="PIRSF001235">
    <property type="entry name" value="Amidase_carbamoylase"/>
    <property type="match status" value="1"/>
</dbReference>
<dbReference type="InterPro" id="IPR036264">
    <property type="entry name" value="Bact_exopeptidase_dim_dom"/>
</dbReference>
<feature type="compositionally biased region" description="Polar residues" evidence="9">
    <location>
        <begin position="181"/>
        <end position="197"/>
    </location>
</feature>
<feature type="binding site" evidence="7">
    <location>
        <position position="247"/>
    </location>
    <ligand>
        <name>Zn(2+)</name>
        <dbReference type="ChEBI" id="CHEBI:29105"/>
        <label>1</label>
    </ligand>
</feature>
<feature type="domain" description="Peptidase M20 dimerisation" evidence="10">
    <location>
        <begin position="274"/>
        <end position="367"/>
    </location>
</feature>
<evidence type="ECO:0000256" key="1">
    <source>
        <dbReference type="ARBA" id="ARBA00001936"/>
    </source>
</evidence>
<dbReference type="CDD" id="cd03884">
    <property type="entry name" value="M20_bAS"/>
    <property type="match status" value="1"/>
</dbReference>
<comment type="cofactor">
    <cofactor evidence="1">
        <name>Mn(2+)</name>
        <dbReference type="ChEBI" id="CHEBI:29035"/>
    </cofactor>
</comment>
<dbReference type="STRING" id="1560345.AWL63_07755"/>
<dbReference type="SUPFAM" id="SSF55031">
    <property type="entry name" value="Bacterial exopeptidase dimerisation domain"/>
    <property type="match status" value="1"/>
</dbReference>
<dbReference type="AlphaFoldDB" id="A0A1B3Z8Y0"/>
<feature type="binding site" evidence="7">
    <location>
        <position position="439"/>
    </location>
    <ligand>
        <name>Zn(2+)</name>
        <dbReference type="ChEBI" id="CHEBI:29105"/>
        <label>2</label>
    </ligand>
</feature>
<comment type="cofactor">
    <cofactor evidence="7">
        <name>Zn(2+)</name>
        <dbReference type="ChEBI" id="CHEBI:29105"/>
    </cofactor>
    <text evidence="7">Binds 2 Zn(2+) ions per subunit.</text>
</comment>
<evidence type="ECO:0000256" key="3">
    <source>
        <dbReference type="ARBA" id="ARBA00011738"/>
    </source>
</evidence>
<evidence type="ECO:0000256" key="6">
    <source>
        <dbReference type="ARBA" id="ARBA00023211"/>
    </source>
</evidence>
<accession>A0A1B3Z8Y0</accession>
<dbReference type="EMBL" id="CP014168">
    <property type="protein sequence ID" value="AOH83874.1"/>
    <property type="molecule type" value="Genomic_DNA"/>
</dbReference>
<dbReference type="RefSeq" id="WP_083224565.1">
    <property type="nucleotide sequence ID" value="NZ_CP014168.1"/>
</dbReference>
<dbReference type="GO" id="GO:0046872">
    <property type="term" value="F:metal ion binding"/>
    <property type="evidence" value="ECO:0007669"/>
    <property type="project" value="UniProtKB-KW"/>
</dbReference>
<evidence type="ECO:0000256" key="7">
    <source>
        <dbReference type="PIRSR" id="PIRSR001235-1"/>
    </source>
</evidence>
<dbReference type="Pfam" id="PF07687">
    <property type="entry name" value="M20_dimer"/>
    <property type="match status" value="1"/>
</dbReference>
<evidence type="ECO:0000259" key="10">
    <source>
        <dbReference type="Pfam" id="PF07687"/>
    </source>
</evidence>
<keyword evidence="7" id="KW-0862">Zinc</keyword>
<evidence type="ECO:0000256" key="9">
    <source>
        <dbReference type="SAM" id="MobiDB-lite"/>
    </source>
</evidence>
<dbReference type="PANTHER" id="PTHR32494">
    <property type="entry name" value="ALLANTOATE DEIMINASE-RELATED"/>
    <property type="match status" value="1"/>
</dbReference>
<reference evidence="11 12" key="1">
    <citation type="submission" date="2016-01" db="EMBL/GenBank/DDBJ databases">
        <title>Complete genome and mega plasmid sequence of Sphingomonas panacis DCY99 elicits systemic resistance in rice to Xanthomonas oryzae.</title>
        <authorList>
            <person name="Kim Y.J."/>
            <person name="Yang D.C."/>
            <person name="Sing P."/>
        </authorList>
    </citation>
    <scope>NUCLEOTIDE SEQUENCE [LARGE SCALE GENOMIC DNA]</scope>
    <source>
        <strain evidence="11 12">DCY99</strain>
    </source>
</reference>
<keyword evidence="4 7" id="KW-0479">Metal-binding</keyword>
<dbReference type="InterPro" id="IPR002933">
    <property type="entry name" value="Peptidase_M20"/>
</dbReference>